<sequence length="1272" mass="142453">MAQGIQLVSPHELPDRLRQVFPYQLFNSAQSKCFAALYQSTDNMVVSAPTGCGKTAMLELAICKLVKDHKSGEFKIVYQAPTKSLCSERMRDWEKKFSHLNLACAELTGDTSYQEMNSVRNASIIITTPEKWDSITRKWKDHQKLIQMVKLFLIDEVHILKDMRGATLEAVVSRMKGCNPDIRFVALSATVPNSEDIAMWLGKNGSEPQLPAHRQTFGEEFRPVKLQKHVHGFDGQSNDFIFERILDGKIASLIHKYTQKKPIMVFCLTRKSCEGTAAILAEWWNRQRVVDRAWPAPTERIRVDRKDLQDMVASGVSFHHAGLDSQDRLAVESAYLKGNISVICCTSTLAVGVNLPCHLVVLKGTVGYQGGGGRPTEYSDLEVMQMLGRAGRPQFDDSAVAIIMTRKDKVVKYEKMMSGQDVLESTLHLNLIEHLNSEVGLGTIKDLYTAERWLAGTFLSVRMRMNPDYYNLDGVQPGGDTDQQLRLVCERDLKLLQDFQLVSPDQTFSCTEYGNAMSRYMVSFETMKLLLSLPKFSKTEEILQLICQGSELQDLRLKANEKKVLAEINKSPFIKFPIKGSITTTPQKISLIIQAQLGGVDFPDIKNASNIKKQFATEKCVVFERVQRLVRCVADCHAYDRDAISTRHALGLARSIAAEYWESSNLQLRQITSIGPQTNRKLDSKGISSVEKFASLDTAAIERLMGRNPPYGRKMLDIVVGFPLLTITAEVQGILKLSSGQNPKVKLKVCLGYSNNKIPVWNKKRPSLTLMAETSDGTLVYYWRGNISKLEKGLDIRFIVELCGPGDEVTFQIACDEIVGTVQSCKVKPDVPESAFPSPKSVQRSPKSAEATGATHQKEADEFGGEDFSEKELIEAVKDADATTDYGSDTFVDLDEIKIAPSSTESKKPPTAETLDSYQMANGRWSCNHACQGGNLRKNGQVCKHKCCAEGLDKPRKLKKRVFIVQSTRKLCRSQPLPSCKKSHGCLVKREDIDDTETINLADSHLPVPYSNLAPRKYRKLHNLHTKVQEDKNVRVSQQKPRFEYASGKKADLTFMKDSHLDDDDDPFGTIEDDLPPLDSLIGKQHRAANGLKPCEDGLPIGNNATSMENESASIDAAMMELDDNMITSLRKSPMPQLDESFENRLFDFEAFDDGSHKKDTNDEGFSSPLLQHTLARSQSPQQVSRRRRSVTNPPLPMKRPRSPSPIAASEVKCRRLTKEEREVKAEAIQEEPIKLEVATTQEAEKPPYPSWVSEMDQEFIESLSGIVTFVD</sequence>
<dbReference type="InterPro" id="IPR057842">
    <property type="entry name" value="WH_MER3"/>
</dbReference>
<dbReference type="InterPro" id="IPR011545">
    <property type="entry name" value="DEAD/DEAH_box_helicase_dom"/>
</dbReference>
<keyword evidence="2" id="KW-0547">Nucleotide-binding</keyword>
<evidence type="ECO:0000256" key="5">
    <source>
        <dbReference type="ARBA" id="ARBA00022840"/>
    </source>
</evidence>
<evidence type="ECO:0000259" key="13">
    <source>
        <dbReference type="PROSITE" id="PS51194"/>
    </source>
</evidence>
<dbReference type="Pfam" id="PF23445">
    <property type="entry name" value="WHD_SNRNP200"/>
    <property type="match status" value="1"/>
</dbReference>
<dbReference type="SUPFAM" id="SSF158702">
    <property type="entry name" value="Sec63 N-terminal domain-like"/>
    <property type="match status" value="1"/>
</dbReference>
<dbReference type="InterPro" id="IPR052247">
    <property type="entry name" value="Meiotic_Crossover_Helicase"/>
</dbReference>
<evidence type="ECO:0000256" key="4">
    <source>
        <dbReference type="ARBA" id="ARBA00022806"/>
    </source>
</evidence>
<comment type="catalytic activity">
    <reaction evidence="8">
        <text>Couples ATP hydrolysis with the unwinding of duplex DNA by translocating in the 3'-5' direction.</text>
        <dbReference type="EC" id="5.6.2.4"/>
    </reaction>
</comment>
<evidence type="ECO:0000256" key="11">
    <source>
        <dbReference type="SAM" id="MobiDB-lite"/>
    </source>
</evidence>
<evidence type="ECO:0000256" key="9">
    <source>
        <dbReference type="ARBA" id="ARBA00034808"/>
    </source>
</evidence>
<dbReference type="SUPFAM" id="SSF52540">
    <property type="entry name" value="P-loop containing nucleoside triphosphate hydrolases"/>
    <property type="match status" value="1"/>
</dbReference>
<dbReference type="Gene3D" id="3.40.50.300">
    <property type="entry name" value="P-loop containing nucleotide triphosphate hydrolases"/>
    <property type="match status" value="2"/>
</dbReference>
<dbReference type="PROSITE" id="PS51192">
    <property type="entry name" value="HELICASE_ATP_BIND_1"/>
    <property type="match status" value="1"/>
</dbReference>
<evidence type="ECO:0000256" key="3">
    <source>
        <dbReference type="ARBA" id="ARBA00022801"/>
    </source>
</evidence>
<comment type="caution">
    <text evidence="14">The sequence shown here is derived from an EMBL/GenBank/DDBJ whole genome shotgun (WGS) entry which is preliminary data.</text>
</comment>
<dbReference type="InterPro" id="IPR036388">
    <property type="entry name" value="WH-like_DNA-bd_sf"/>
</dbReference>
<reference evidence="14" key="1">
    <citation type="journal article" date="2021" name="IMA Fungus">
        <title>Genomic characterization of three marine fungi, including Emericellopsis atlantica sp. nov. with signatures of a generalist lifestyle and marine biomass degradation.</title>
        <authorList>
            <person name="Hagestad O.C."/>
            <person name="Hou L."/>
            <person name="Andersen J.H."/>
            <person name="Hansen E.H."/>
            <person name="Altermark B."/>
            <person name="Li C."/>
            <person name="Kuhnert E."/>
            <person name="Cox R.J."/>
            <person name="Crous P.W."/>
            <person name="Spatafora J.W."/>
            <person name="Lail K."/>
            <person name="Amirebrahimi M."/>
            <person name="Lipzen A."/>
            <person name="Pangilinan J."/>
            <person name="Andreopoulos W."/>
            <person name="Hayes R.D."/>
            <person name="Ng V."/>
            <person name="Grigoriev I.V."/>
            <person name="Jackson S.A."/>
            <person name="Sutton T.D.S."/>
            <person name="Dobson A.D.W."/>
            <person name="Rama T."/>
        </authorList>
    </citation>
    <scope>NUCLEOTIDE SEQUENCE</scope>
    <source>
        <strain evidence="14">TRa3180A</strain>
    </source>
</reference>
<comment type="catalytic activity">
    <reaction evidence="10">
        <text>ATP + H2O = ADP + phosphate + H(+)</text>
        <dbReference type="Rhea" id="RHEA:13065"/>
        <dbReference type="ChEBI" id="CHEBI:15377"/>
        <dbReference type="ChEBI" id="CHEBI:15378"/>
        <dbReference type="ChEBI" id="CHEBI:30616"/>
        <dbReference type="ChEBI" id="CHEBI:43474"/>
        <dbReference type="ChEBI" id="CHEBI:456216"/>
        <dbReference type="EC" id="5.6.2.4"/>
    </reaction>
</comment>
<dbReference type="PANTHER" id="PTHR47835">
    <property type="entry name" value="HFM1, ATP DEPENDENT DNA HELICASE HOMOLOG"/>
    <property type="match status" value="1"/>
</dbReference>
<feature type="region of interest" description="Disordered" evidence="11">
    <location>
        <begin position="1157"/>
        <end position="1209"/>
    </location>
</feature>
<dbReference type="GO" id="GO:0043138">
    <property type="term" value="F:3'-5' DNA helicase activity"/>
    <property type="evidence" value="ECO:0007669"/>
    <property type="project" value="UniProtKB-EC"/>
</dbReference>
<name>A0A9P8CGC8_9HELO</name>
<organism evidence="14 15">
    <name type="scientific">Calycina marina</name>
    <dbReference type="NCBI Taxonomy" id="1763456"/>
    <lineage>
        <taxon>Eukaryota</taxon>
        <taxon>Fungi</taxon>
        <taxon>Dikarya</taxon>
        <taxon>Ascomycota</taxon>
        <taxon>Pezizomycotina</taxon>
        <taxon>Leotiomycetes</taxon>
        <taxon>Helotiales</taxon>
        <taxon>Pezizellaceae</taxon>
        <taxon>Calycina</taxon>
    </lineage>
</organism>
<dbReference type="GO" id="GO:0005524">
    <property type="term" value="F:ATP binding"/>
    <property type="evidence" value="ECO:0007669"/>
    <property type="project" value="UniProtKB-KW"/>
</dbReference>
<dbReference type="SMART" id="SM00487">
    <property type="entry name" value="DEXDc"/>
    <property type="match status" value="1"/>
</dbReference>
<dbReference type="FunFam" id="1.10.10.10:FF:000012">
    <property type="entry name" value="U5 small nuclear ribonucleoprotein helicase"/>
    <property type="match status" value="1"/>
</dbReference>
<dbReference type="GO" id="GO:0003676">
    <property type="term" value="F:nucleic acid binding"/>
    <property type="evidence" value="ECO:0007669"/>
    <property type="project" value="InterPro"/>
</dbReference>
<keyword evidence="15" id="KW-1185">Reference proteome</keyword>
<dbReference type="Pfam" id="PF00270">
    <property type="entry name" value="DEAD"/>
    <property type="match status" value="1"/>
</dbReference>
<evidence type="ECO:0000313" key="14">
    <source>
        <dbReference type="EMBL" id="KAG9245580.1"/>
    </source>
</evidence>
<evidence type="ECO:0000256" key="6">
    <source>
        <dbReference type="ARBA" id="ARBA00023235"/>
    </source>
</evidence>
<dbReference type="Pfam" id="PF02889">
    <property type="entry name" value="Sec63"/>
    <property type="match status" value="1"/>
</dbReference>
<dbReference type="PROSITE" id="PS51194">
    <property type="entry name" value="HELICASE_CTER"/>
    <property type="match status" value="1"/>
</dbReference>
<dbReference type="InterPro" id="IPR027417">
    <property type="entry name" value="P-loop_NTPase"/>
</dbReference>
<keyword evidence="4" id="KW-0347">Helicase</keyword>
<keyword evidence="7" id="KW-0469">Meiosis</keyword>
<keyword evidence="5" id="KW-0067">ATP-binding</keyword>
<feature type="domain" description="Helicase C-terminal" evidence="13">
    <location>
        <begin position="249"/>
        <end position="439"/>
    </location>
</feature>
<protein>
    <recommendedName>
        <fullName evidence="9">DNA 3'-5' helicase</fullName>
        <ecNumber evidence="9">5.6.2.4</ecNumber>
    </recommendedName>
</protein>
<dbReference type="InterPro" id="IPR004179">
    <property type="entry name" value="Sec63-dom"/>
</dbReference>
<dbReference type="FunFam" id="1.10.3380.10:FF:000012">
    <property type="entry name" value="DEAD/DEAH box DNA helicase"/>
    <property type="match status" value="1"/>
</dbReference>
<dbReference type="SMART" id="SM00973">
    <property type="entry name" value="Sec63"/>
    <property type="match status" value="1"/>
</dbReference>
<evidence type="ECO:0000256" key="8">
    <source>
        <dbReference type="ARBA" id="ARBA00034617"/>
    </source>
</evidence>
<dbReference type="GO" id="GO:0051321">
    <property type="term" value="P:meiotic cell cycle"/>
    <property type="evidence" value="ECO:0007669"/>
    <property type="project" value="UniProtKB-KW"/>
</dbReference>
<dbReference type="AlphaFoldDB" id="A0A9P8CGC8"/>
<dbReference type="Gene3D" id="1.10.3380.10">
    <property type="entry name" value="Sec63 N-terminal domain-like domain"/>
    <property type="match status" value="1"/>
</dbReference>
<dbReference type="EC" id="5.6.2.4" evidence="9"/>
<dbReference type="SMART" id="SM00490">
    <property type="entry name" value="HELICc"/>
    <property type="match status" value="1"/>
</dbReference>
<dbReference type="PANTHER" id="PTHR47835:SF3">
    <property type="entry name" value="HELICASE FOR MEIOSIS 1"/>
    <property type="match status" value="1"/>
</dbReference>
<evidence type="ECO:0000256" key="10">
    <source>
        <dbReference type="ARBA" id="ARBA00048988"/>
    </source>
</evidence>
<comment type="similarity">
    <text evidence="1">Belongs to the helicase family. SKI2 subfamily.</text>
</comment>
<dbReference type="OrthoDB" id="5575at2759"/>
<evidence type="ECO:0000256" key="2">
    <source>
        <dbReference type="ARBA" id="ARBA00022741"/>
    </source>
</evidence>
<evidence type="ECO:0000256" key="1">
    <source>
        <dbReference type="ARBA" id="ARBA00010140"/>
    </source>
</evidence>
<evidence type="ECO:0000313" key="15">
    <source>
        <dbReference type="Proteomes" id="UP000887226"/>
    </source>
</evidence>
<dbReference type="Proteomes" id="UP000887226">
    <property type="component" value="Unassembled WGS sequence"/>
</dbReference>
<dbReference type="InterPro" id="IPR001650">
    <property type="entry name" value="Helicase_C-like"/>
</dbReference>
<keyword evidence="6" id="KW-0413">Isomerase</keyword>
<accession>A0A9P8CGC8</accession>
<dbReference type="GO" id="GO:0016787">
    <property type="term" value="F:hydrolase activity"/>
    <property type="evidence" value="ECO:0007669"/>
    <property type="project" value="UniProtKB-KW"/>
</dbReference>
<dbReference type="EMBL" id="MU253839">
    <property type="protein sequence ID" value="KAG9245580.1"/>
    <property type="molecule type" value="Genomic_DNA"/>
</dbReference>
<proteinExistence type="inferred from homology"/>
<feature type="domain" description="Helicase ATP-binding" evidence="12">
    <location>
        <begin position="35"/>
        <end position="209"/>
    </location>
</feature>
<dbReference type="Gene3D" id="1.10.10.10">
    <property type="entry name" value="Winged helix-like DNA-binding domain superfamily/Winged helix DNA-binding domain"/>
    <property type="match status" value="1"/>
</dbReference>
<dbReference type="InterPro" id="IPR014001">
    <property type="entry name" value="Helicase_ATP-bd"/>
</dbReference>
<feature type="region of interest" description="Disordered" evidence="11">
    <location>
        <begin position="829"/>
        <end position="865"/>
    </location>
</feature>
<evidence type="ECO:0000259" key="12">
    <source>
        <dbReference type="PROSITE" id="PS51192"/>
    </source>
</evidence>
<gene>
    <name evidence="14" type="ORF">BJ878DRAFT_547568</name>
</gene>
<evidence type="ECO:0000256" key="7">
    <source>
        <dbReference type="ARBA" id="ARBA00023254"/>
    </source>
</evidence>
<keyword evidence="3" id="KW-0378">Hydrolase</keyword>
<dbReference type="CDD" id="cd18795">
    <property type="entry name" value="SF2_C_Ski2"/>
    <property type="match status" value="1"/>
</dbReference>